<dbReference type="STRING" id="411467.BACCAP_00265"/>
<name>A6NPZ6_9FIRM</name>
<evidence type="ECO:0000313" key="2">
    <source>
        <dbReference type="Proteomes" id="UP000003639"/>
    </source>
</evidence>
<dbReference type="AlphaFoldDB" id="A6NPZ6"/>
<proteinExistence type="predicted"/>
<dbReference type="Proteomes" id="UP000003639">
    <property type="component" value="Unassembled WGS sequence"/>
</dbReference>
<gene>
    <name evidence="1" type="ORF">BACCAP_00265</name>
</gene>
<dbReference type="EMBL" id="AAXG02000002">
    <property type="protein sequence ID" value="EDN01921.1"/>
    <property type="molecule type" value="Genomic_DNA"/>
</dbReference>
<accession>A6NPZ6</accession>
<reference evidence="1 2" key="2">
    <citation type="submission" date="2007-06" db="EMBL/GenBank/DDBJ databases">
        <title>Draft genome sequence of Pseudoflavonifractor capillosus ATCC 29799.</title>
        <authorList>
            <person name="Sudarsanam P."/>
            <person name="Ley R."/>
            <person name="Guruge J."/>
            <person name="Turnbaugh P.J."/>
            <person name="Mahowald M."/>
            <person name="Liep D."/>
            <person name="Gordon J."/>
        </authorList>
    </citation>
    <scope>NUCLEOTIDE SEQUENCE [LARGE SCALE GENOMIC DNA]</scope>
    <source>
        <strain evidence="1 2">ATCC 29799</strain>
    </source>
</reference>
<keyword evidence="2" id="KW-1185">Reference proteome</keyword>
<comment type="caution">
    <text evidence="1">The sequence shown here is derived from an EMBL/GenBank/DDBJ whole genome shotgun (WGS) entry which is preliminary data.</text>
</comment>
<evidence type="ECO:0000313" key="1">
    <source>
        <dbReference type="EMBL" id="EDN01921.1"/>
    </source>
</evidence>
<protein>
    <submittedName>
        <fullName evidence="1">Uncharacterized protein</fullName>
    </submittedName>
</protein>
<sequence length="41" mass="4922">MVYIHKRTLYLQCKMGNVKKETDFTQPLQTAVGQLYKRQVY</sequence>
<reference evidence="1 2" key="1">
    <citation type="submission" date="2007-04" db="EMBL/GenBank/DDBJ databases">
        <authorList>
            <person name="Fulton L."/>
            <person name="Clifton S."/>
            <person name="Fulton B."/>
            <person name="Xu J."/>
            <person name="Minx P."/>
            <person name="Pepin K.H."/>
            <person name="Johnson M."/>
            <person name="Thiruvilangam P."/>
            <person name="Bhonagiri V."/>
            <person name="Nash W.E."/>
            <person name="Mardis E.R."/>
            <person name="Wilson R.K."/>
        </authorList>
    </citation>
    <scope>NUCLEOTIDE SEQUENCE [LARGE SCALE GENOMIC DNA]</scope>
    <source>
        <strain evidence="1 2">ATCC 29799</strain>
    </source>
</reference>
<organism evidence="1 2">
    <name type="scientific">Pseudoflavonifractor capillosus ATCC 29799</name>
    <dbReference type="NCBI Taxonomy" id="411467"/>
    <lineage>
        <taxon>Bacteria</taxon>
        <taxon>Bacillati</taxon>
        <taxon>Bacillota</taxon>
        <taxon>Clostridia</taxon>
        <taxon>Eubacteriales</taxon>
        <taxon>Oscillospiraceae</taxon>
        <taxon>Pseudoflavonifractor</taxon>
    </lineage>
</organism>